<dbReference type="EMBL" id="MW580854">
    <property type="protein sequence ID" value="QRM17046.1"/>
    <property type="molecule type" value="Genomic_DNA"/>
</dbReference>
<evidence type="ECO:0000313" key="4">
    <source>
        <dbReference type="EMBL" id="QRM16915.1"/>
    </source>
</evidence>
<keyword evidence="6" id="KW-1185">Reference proteome</keyword>
<name>A0A1J0REK6_9VIRU</name>
<evidence type="ECO:0000313" key="1">
    <source>
        <dbReference type="EMBL" id="ADA57861.1"/>
    </source>
</evidence>
<dbReference type="EMBL" id="MW580849">
    <property type="protein sequence ID" value="QRM16393.1"/>
    <property type="molecule type" value="Genomic_DNA"/>
</dbReference>
<reference evidence="2" key="3">
    <citation type="journal article" date="2021" name="Microorganisms">
        <title>Genomes of Anguillid Herpesvirus 1 Strains Reveal Evolutionary Disparities and Low Genetic Diversity in the Genus Cyprinivirus.</title>
        <authorList>
            <person name="Donohoe O."/>
            <person name="Zhang H."/>
            <person name="Delrez N."/>
            <person name="Gao Y."/>
            <person name="Suarez N.M."/>
            <person name="Davison A.J."/>
            <person name="Vanderplasschen A."/>
        </authorList>
    </citation>
    <scope>NUCLEOTIDE SEQUENCE</scope>
    <source>
        <strain evidence="2">500138</strain>
        <strain evidence="3">DK-200249</strain>
        <strain evidence="4">DK-206116-1</strain>
        <strain evidence="5">HVA 486123</strain>
    </source>
</reference>
<protein>
    <submittedName>
        <fullName evidence="2">Protein Allo56</fullName>
    </submittedName>
</protein>
<evidence type="ECO:0000313" key="3">
    <source>
        <dbReference type="EMBL" id="QRM16652.1"/>
    </source>
</evidence>
<reference evidence="1 6" key="1">
    <citation type="journal article" date="2010" name="J. Gen. Virol.">
        <title>Complete genome sequence and taxonomic position of anguillid herpesvirus 1.</title>
        <authorList>
            <person name="van Beurden S.J."/>
            <person name="Bossers A."/>
            <person name="Voorbergen-Laarman M.H."/>
            <person name="Haenen O.L."/>
            <person name="Peters S."/>
            <person name="Abma-Henkens M.H."/>
            <person name="Peeters B.P."/>
            <person name="Rottier P.J."/>
            <person name="Engelsma M.Y."/>
        </authorList>
    </citation>
    <scope>NUCLEOTIDE SEQUENCE [LARGE SCALE GENOMIC DNA]</scope>
    <source>
        <strain evidence="1">500138</strain>
        <strain evidence="6">Isolate Anguilla anguilla/Netherlands/500138/1998</strain>
    </source>
</reference>
<evidence type="ECO:0000313" key="6">
    <source>
        <dbReference type="Proteomes" id="UP000011239"/>
    </source>
</evidence>
<evidence type="ECO:0000313" key="5">
    <source>
        <dbReference type="EMBL" id="QRM17046.1"/>
    </source>
</evidence>
<dbReference type="RefSeq" id="YP_003358237.1">
    <property type="nucleotide sequence ID" value="NC_013668.3"/>
</dbReference>
<gene>
    <name evidence="2" type="primary">ORF98</name>
    <name evidence="1" type="ORF">AngHV1_ORF98</name>
</gene>
<dbReference type="GeneID" id="8683530"/>
<dbReference type="KEGG" id="vg:8683530"/>
<organism evidence="2">
    <name type="scientific">Anguillid herpesvirus 1</name>
    <dbReference type="NCBI Taxonomy" id="150286"/>
    <lineage>
        <taxon>Viruses</taxon>
        <taxon>Duplodnaviria</taxon>
        <taxon>Heunggongvirae</taxon>
        <taxon>Peploviricota</taxon>
        <taxon>Herviviricetes</taxon>
        <taxon>Herpesvirales</taxon>
        <taxon>Alloherpesviridae</taxon>
        <taxon>Cyvirus</taxon>
        <taxon>Cyvirus anguillidallo1</taxon>
    </lineage>
</organism>
<dbReference type="EMBL" id="MW580853">
    <property type="protein sequence ID" value="QRM16915.1"/>
    <property type="molecule type" value="Genomic_DNA"/>
</dbReference>
<reference evidence="2" key="4">
    <citation type="submission" date="2021-02" db="EMBL/GenBank/DDBJ databases">
        <authorList>
            <person name="Vanderplasschen A.F.C."/>
            <person name="Davison A.J."/>
        </authorList>
    </citation>
    <scope>NUCLEOTIDE SEQUENCE</scope>
    <source>
        <strain evidence="2">500138</strain>
        <strain evidence="3">DK-200249</strain>
        <strain evidence="4">DK-206116-1</strain>
        <strain evidence="5">HVA 486123</strain>
    </source>
</reference>
<proteinExistence type="predicted"/>
<accession>A0A1J0REK6</accession>
<dbReference type="Proteomes" id="UP000011239">
    <property type="component" value="Segment"/>
</dbReference>
<dbReference type="EMBL" id="FJ940765">
    <property type="protein sequence ID" value="ADA57861.1"/>
    <property type="molecule type" value="Genomic_DNA"/>
</dbReference>
<evidence type="ECO:0000313" key="2">
    <source>
        <dbReference type="EMBL" id="QRM16393.1"/>
    </source>
</evidence>
<reference evidence="1" key="2">
    <citation type="submission" date="2012-05" db="EMBL/GenBank/DDBJ databases">
        <authorList>
            <person name="van Beurden S.J."/>
            <person name="Gatherer D."/>
            <person name="Tuzi K."/>
            <person name="Herzyk P."/>
            <person name="Galbraith J."/>
            <person name="Peeters B.P.H."/>
            <person name="Rottier P.J.M."/>
            <person name="Engelsma M.Y."/>
            <person name="Davison A.J."/>
        </authorList>
    </citation>
    <scope>NUCLEOTIDE SEQUENCE</scope>
    <source>
        <strain evidence="1">500138</strain>
    </source>
</reference>
<sequence length="1586" mass="178298">MPNLRRWVLTTEMFPTTVVPFVVVVPIKYLTNSATPTDRTDLNLKYLPRAYSDVIAAMLFCCHRFKGRVFVMFNEPYIYEPEGEKSVLDAHHRAAICNSLTFIFVMEKSVMMEGLVGEQDDANASPAWLSNEDVVDDLLEPMVAEDLFEETASTVSRSAWSYDQGTSTASTVAPPVPVLLQQNLSYAVLDLLATRLQLASFAFIQQKPMKPSVRAKIDFIRATPLPDMIPSMMKTTGGTYFHSSTFNRAPGPNSVAMTCKFESGTLTEFLDAAETVLGSVFVKTQNGDISVQLDGRGNADACTLVWLKMKRFMGRNVFENRAVVTYVSDALDRYLQSAGLPLNSGTESLEHRLSDHRVRQAFSQGPVRILKELTKGYLTKLTMPEEVDAIIFAYEPHELMRGDGKIDTIPRINFESMEARAALKRFEVDESSEPLKTIEVYAALMTEPEVVNADPQTDHNKYFSLMWPHLHTIRTVLSRQYSEPAAMMRDRHKLGHQIDSAWCVGLELSSPTCRRFYHVYRKRLGETGKPRAVSNGGDGDQMLMDSISTVPNYAKAMHTPHAYKLGKWRTAWPAVTMMAGLSAKLFSAHVLSDRLLQSEVTFKMVIDSTGPRWRDSRTMLINFTPTAHGKTRATNLVNMLLSSFGDLIVRKASITPNSLKYAAESEGCIVGATVSFDDTTISAIDLKSASDETSSISAMLKNILDTCMAVSTIASSITTGTLKAKTVCTVHNVQWNWNVNAIGLFSTAVLDRSLILYQEDRASDRETADTLMAGNRADELVVTRYGLNKIAEVQAVRLHVHKSLLGTMAPHLLAPCVKELNFLYTYLCKTLRRSFYLTDTGDDRKTRTFDKTMDLTAVTAQMMALNHVFDSWVPPYVPIRAPYRNEPLKDYLTDLRERTWRANECRTREDFLTDVVCCTVLYSPPALVSSVSASLVQPQSMHLCVLQMLVDGMAAGYYQPRGGTTLTIPKTVFGAYYQFNESNQQLLDLRRCAFTVNAKKVSIVDTITITRPTAEGPEQTTGRAAGPETCCITFNVHGLYSLSMTLLDAEYAKFVNWYEREVAALLDSDCKTRDCDVGAEPLIYVLWLELRQKLGYKLKVLRDAHDVVVVFDRTCPFIYADQIRRMVTKRLKKGIVDGYVKNSIRTECADEEVVDEGMGELYTQVLPFNPFEVNSESNYLKEGVKLKVHWKCLETGIPIVWPDVVTIEGNYVVLDAAANQPCERWLRKEGKKTVLKNRYKTSSGYQMWTSINTPEGKAVKAAIFLPFVELTPQPIKFFGRETLYESGWSNLSSVKAFEWTFRGKKVIEDYGHEPGVPTHYSMEIKNPGTVIEPTFTLHTDPNAHGKGDKSLTLNEGWEYTVMAKIWKECCGRSMTDGELQEWYQGSYLPVSLPFPTNYSRMCQDVKSGWPVVKADTTYTPDHFLFARAKRFFGEETAAKHLGLTIDQVDWDAVHALVKESCMSDEMLAREGCGLKRSSPEEPERPKKKIKFEFKRVNHTAPVFTAGSDTDLYSAQKKKQQQRKKRTKNPVVIDDAESTTTREALSPMSTVFSPVSDRCVEPENANTAWANPTANWLSNVESFFDEN</sequence>
<dbReference type="EMBL" id="MW580851">
    <property type="protein sequence ID" value="QRM16652.1"/>
    <property type="molecule type" value="Genomic_DNA"/>
</dbReference>
<accession>D2E8E9</accession>